<accession>A0A8J4SPD5</accession>
<sequence>FPRFFASGPSGPTDERVTSLPGLTVQPKYALYSGYLHGTSNNVQLHYWLVEAENRPDVAPLVLWLNGGPGCSSLEGLLQENGPFKVSPISQSDDSFYIFERALLRMLAFSKFSESTLKFQRSWAYKNYLLSGCIATHYTPEGS</sequence>
<dbReference type="InterPro" id="IPR001563">
    <property type="entry name" value="Peptidase_S10"/>
</dbReference>
<dbReference type="AlphaFoldDB" id="A0A8J4SPD5"/>
<dbReference type="Gene3D" id="3.40.50.1820">
    <property type="entry name" value="alpha/beta hydrolase"/>
    <property type="match status" value="1"/>
</dbReference>
<feature type="non-terminal residue" evidence="2">
    <location>
        <position position="143"/>
    </location>
</feature>
<dbReference type="Pfam" id="PF00450">
    <property type="entry name" value="Peptidase_S10"/>
    <property type="match status" value="1"/>
</dbReference>
<dbReference type="Proteomes" id="UP000748531">
    <property type="component" value="Unassembled WGS sequence"/>
</dbReference>
<evidence type="ECO:0008006" key="4">
    <source>
        <dbReference type="Google" id="ProtNLM"/>
    </source>
</evidence>
<proteinExistence type="inferred from homology"/>
<gene>
    <name evidence="2" type="ORF">PHET_12396</name>
</gene>
<dbReference type="SUPFAM" id="SSF53474">
    <property type="entry name" value="alpha/beta-Hydrolases"/>
    <property type="match status" value="1"/>
</dbReference>
<comment type="similarity">
    <text evidence="1">Belongs to the peptidase S10 family.</text>
</comment>
<comment type="caution">
    <text evidence="2">The sequence shown here is derived from an EMBL/GenBank/DDBJ whole genome shotgun (WGS) entry which is preliminary data.</text>
</comment>
<evidence type="ECO:0000313" key="2">
    <source>
        <dbReference type="EMBL" id="KAF5395321.1"/>
    </source>
</evidence>
<organism evidence="2 3">
    <name type="scientific">Paragonimus heterotremus</name>
    <dbReference type="NCBI Taxonomy" id="100268"/>
    <lineage>
        <taxon>Eukaryota</taxon>
        <taxon>Metazoa</taxon>
        <taxon>Spiralia</taxon>
        <taxon>Lophotrochozoa</taxon>
        <taxon>Platyhelminthes</taxon>
        <taxon>Trematoda</taxon>
        <taxon>Digenea</taxon>
        <taxon>Plagiorchiida</taxon>
        <taxon>Troglotremata</taxon>
        <taxon>Troglotrematidae</taxon>
        <taxon>Paragonimus</taxon>
    </lineage>
</organism>
<evidence type="ECO:0000256" key="1">
    <source>
        <dbReference type="ARBA" id="ARBA00009431"/>
    </source>
</evidence>
<dbReference type="OrthoDB" id="443318at2759"/>
<evidence type="ECO:0000313" key="3">
    <source>
        <dbReference type="Proteomes" id="UP000748531"/>
    </source>
</evidence>
<dbReference type="GO" id="GO:0006508">
    <property type="term" value="P:proteolysis"/>
    <property type="evidence" value="ECO:0007669"/>
    <property type="project" value="InterPro"/>
</dbReference>
<dbReference type="PANTHER" id="PTHR11802:SF201">
    <property type="entry name" value="CARBOXYPEPTIDASE"/>
    <property type="match status" value="1"/>
</dbReference>
<reference evidence="2" key="1">
    <citation type="submission" date="2019-05" db="EMBL/GenBank/DDBJ databases">
        <title>Annotation for the trematode Paragonimus heterotremus.</title>
        <authorList>
            <person name="Choi Y.-J."/>
        </authorList>
    </citation>
    <scope>NUCLEOTIDE SEQUENCE</scope>
    <source>
        <strain evidence="2">LC</strain>
    </source>
</reference>
<dbReference type="InterPro" id="IPR029058">
    <property type="entry name" value="AB_hydrolase_fold"/>
</dbReference>
<name>A0A8J4SPD5_9TREM</name>
<dbReference type="GO" id="GO:0004185">
    <property type="term" value="F:serine-type carboxypeptidase activity"/>
    <property type="evidence" value="ECO:0007669"/>
    <property type="project" value="InterPro"/>
</dbReference>
<dbReference type="PANTHER" id="PTHR11802">
    <property type="entry name" value="SERINE PROTEASE FAMILY S10 SERINE CARBOXYPEPTIDASE"/>
    <property type="match status" value="1"/>
</dbReference>
<dbReference type="EMBL" id="LUCH01015111">
    <property type="protein sequence ID" value="KAF5395321.1"/>
    <property type="molecule type" value="Genomic_DNA"/>
</dbReference>
<keyword evidence="3" id="KW-1185">Reference proteome</keyword>
<protein>
    <recommendedName>
        <fullName evidence="4">Lysosomal protective protein</fullName>
    </recommendedName>
</protein>